<dbReference type="AlphaFoldDB" id="A0A1X7ADU9"/>
<dbReference type="NCBIfam" id="TIGR01575">
    <property type="entry name" value="rimI"/>
    <property type="match status" value="1"/>
</dbReference>
<comment type="function">
    <text evidence="5">Acetylates the N-terminal alanine of ribosomal protein bS18.</text>
</comment>
<feature type="binding site" evidence="5">
    <location>
        <position position="116"/>
    </location>
    <ligand>
        <name>acetyl-CoA</name>
        <dbReference type="ChEBI" id="CHEBI:57288"/>
    </ligand>
</feature>
<proteinExistence type="inferred from homology"/>
<feature type="binding site" evidence="5">
    <location>
        <begin position="77"/>
        <end position="79"/>
    </location>
    <ligand>
        <name>acetyl-CoA</name>
        <dbReference type="ChEBI" id="CHEBI:57288"/>
    </ligand>
</feature>
<organism evidence="7 8">
    <name type="scientific">Parendozoicomonas haliclonae</name>
    <dbReference type="NCBI Taxonomy" id="1960125"/>
    <lineage>
        <taxon>Bacteria</taxon>
        <taxon>Pseudomonadati</taxon>
        <taxon>Pseudomonadota</taxon>
        <taxon>Gammaproteobacteria</taxon>
        <taxon>Oceanospirillales</taxon>
        <taxon>Endozoicomonadaceae</taxon>
        <taxon>Parendozoicomonas</taxon>
    </lineage>
</organism>
<dbReference type="CDD" id="cd04301">
    <property type="entry name" value="NAT_SF"/>
    <property type="match status" value="1"/>
</dbReference>
<feature type="active site" description="Proton acceptor" evidence="5">
    <location>
        <position position="111"/>
    </location>
</feature>
<evidence type="ECO:0000256" key="3">
    <source>
        <dbReference type="ARBA" id="ARBA00022679"/>
    </source>
</evidence>
<comment type="caution">
    <text evidence="5">Lacks conserved residue(s) required for the propagation of feature annotation.</text>
</comment>
<name>A0A1X7ADU9_9GAMM</name>
<dbReference type="PROSITE" id="PS51186">
    <property type="entry name" value="GNAT"/>
    <property type="match status" value="1"/>
</dbReference>
<dbReference type="PANTHER" id="PTHR43420:SF44">
    <property type="entry name" value="ACETYLTRANSFERASE YPEA"/>
    <property type="match status" value="1"/>
</dbReference>
<dbReference type="InterPro" id="IPR006464">
    <property type="entry name" value="AcTrfase_RimI/Ard1"/>
</dbReference>
<dbReference type="GO" id="GO:0005737">
    <property type="term" value="C:cytoplasm"/>
    <property type="evidence" value="ECO:0007669"/>
    <property type="project" value="UniProtKB-SubCell"/>
</dbReference>
<dbReference type="EMBL" id="FWPT01000001">
    <property type="protein sequence ID" value="SMA32173.1"/>
    <property type="molecule type" value="Genomic_DNA"/>
</dbReference>
<dbReference type="InterPro" id="IPR050680">
    <property type="entry name" value="YpeA/RimI_acetyltransf"/>
</dbReference>
<sequence length="157" mass="17104">MITLDGAEGFTLRPMSDTDLNRVLVLEKATNPHPWTLGNLQNSLSTGDACWVLEHGEELAGYGVTMVAADEGTILNIAIAPAFQKQGLGQKLLEFLVSGAKQRGANVMFLEVRVSNHKAIGLYLKSDFSEVGIRKNYYPAAKGSEDAIVMMRDLSFD</sequence>
<keyword evidence="2 5" id="KW-0963">Cytoplasm</keyword>
<dbReference type="Proteomes" id="UP000196573">
    <property type="component" value="Unassembled WGS sequence"/>
</dbReference>
<dbReference type="InterPro" id="IPR043690">
    <property type="entry name" value="RimI"/>
</dbReference>
<accession>A0A1X7ADU9</accession>
<gene>
    <name evidence="5" type="primary">rimI</name>
    <name evidence="7" type="ORF">EHSB41UT_00115</name>
</gene>
<evidence type="ECO:0000256" key="1">
    <source>
        <dbReference type="ARBA" id="ARBA00005395"/>
    </source>
</evidence>
<evidence type="ECO:0000256" key="5">
    <source>
        <dbReference type="HAMAP-Rule" id="MF_02210"/>
    </source>
</evidence>
<evidence type="ECO:0000259" key="6">
    <source>
        <dbReference type="PROSITE" id="PS51186"/>
    </source>
</evidence>
<comment type="similarity">
    <text evidence="1 5">Belongs to the acetyltransferase family. RimI subfamily.</text>
</comment>
<dbReference type="Gene3D" id="3.40.630.30">
    <property type="match status" value="1"/>
</dbReference>
<comment type="catalytic activity">
    <reaction evidence="5">
        <text>N-terminal L-alanyl-[ribosomal protein bS18] + acetyl-CoA = N-terminal N(alpha)-acetyl-L-alanyl-[ribosomal protein bS18] + CoA + H(+)</text>
        <dbReference type="Rhea" id="RHEA:43756"/>
        <dbReference type="Rhea" id="RHEA-COMP:10676"/>
        <dbReference type="Rhea" id="RHEA-COMP:10677"/>
        <dbReference type="ChEBI" id="CHEBI:15378"/>
        <dbReference type="ChEBI" id="CHEBI:57287"/>
        <dbReference type="ChEBI" id="CHEBI:57288"/>
        <dbReference type="ChEBI" id="CHEBI:64718"/>
        <dbReference type="ChEBI" id="CHEBI:83683"/>
        <dbReference type="EC" id="2.3.1.266"/>
    </reaction>
</comment>
<dbReference type="GO" id="GO:0008999">
    <property type="term" value="F:protein-N-terminal-alanine acetyltransferase activity"/>
    <property type="evidence" value="ECO:0007669"/>
    <property type="project" value="UniProtKB-UniRule"/>
</dbReference>
<keyword evidence="4 5" id="KW-0012">Acyltransferase</keyword>
<evidence type="ECO:0000313" key="7">
    <source>
        <dbReference type="EMBL" id="SMA32173.1"/>
    </source>
</evidence>
<evidence type="ECO:0000256" key="4">
    <source>
        <dbReference type="ARBA" id="ARBA00023315"/>
    </source>
</evidence>
<keyword evidence="8" id="KW-1185">Reference proteome</keyword>
<comment type="subcellular location">
    <subcellularLocation>
        <location evidence="5">Cytoplasm</location>
    </subcellularLocation>
</comment>
<dbReference type="InterPro" id="IPR016181">
    <property type="entry name" value="Acyl_CoA_acyltransferase"/>
</dbReference>
<dbReference type="Pfam" id="PF00583">
    <property type="entry name" value="Acetyltransf_1"/>
    <property type="match status" value="1"/>
</dbReference>
<reference evidence="7 8" key="1">
    <citation type="submission" date="2017-03" db="EMBL/GenBank/DDBJ databases">
        <authorList>
            <person name="Afonso C.L."/>
            <person name="Miller P.J."/>
            <person name="Scott M.A."/>
            <person name="Spackman E."/>
            <person name="Goraichik I."/>
            <person name="Dimitrov K.M."/>
            <person name="Suarez D.L."/>
            <person name="Swayne D.E."/>
        </authorList>
    </citation>
    <scope>NUCLEOTIDE SEQUENCE [LARGE SCALE GENOMIC DNA]</scope>
    <source>
        <strain evidence="7">SB41UT1</strain>
    </source>
</reference>
<dbReference type="EC" id="2.3.1.266" evidence="5"/>
<protein>
    <recommendedName>
        <fullName evidence="5">[Ribosomal protein bS18]-alanine N-acetyltransferase</fullName>
        <ecNumber evidence="5">2.3.1.266</ecNumber>
    </recommendedName>
</protein>
<feature type="domain" description="N-acetyltransferase" evidence="6">
    <location>
        <begin position="10"/>
        <end position="155"/>
    </location>
</feature>
<dbReference type="HAMAP" id="MF_02210">
    <property type="entry name" value="RimI"/>
    <property type="match status" value="1"/>
</dbReference>
<feature type="active site" description="Proton donor" evidence="5">
    <location>
        <position position="123"/>
    </location>
</feature>
<dbReference type="PANTHER" id="PTHR43420">
    <property type="entry name" value="ACETYLTRANSFERASE"/>
    <property type="match status" value="1"/>
</dbReference>
<dbReference type="SUPFAM" id="SSF55729">
    <property type="entry name" value="Acyl-CoA N-acyltransferases (Nat)"/>
    <property type="match status" value="1"/>
</dbReference>
<evidence type="ECO:0000256" key="2">
    <source>
        <dbReference type="ARBA" id="ARBA00022490"/>
    </source>
</evidence>
<evidence type="ECO:0000313" key="8">
    <source>
        <dbReference type="Proteomes" id="UP000196573"/>
    </source>
</evidence>
<dbReference type="InterPro" id="IPR000182">
    <property type="entry name" value="GNAT_dom"/>
</dbReference>
<keyword evidence="3 5" id="KW-0808">Transferase</keyword>